<evidence type="ECO:0000313" key="3">
    <source>
        <dbReference type="Proteomes" id="UP000494170"/>
    </source>
</evidence>
<gene>
    <name evidence="2" type="ORF">BLA6863_03827</name>
</gene>
<dbReference type="EMBL" id="CABVPY010000022">
    <property type="protein sequence ID" value="VWB80711.1"/>
    <property type="molecule type" value="Genomic_DNA"/>
</dbReference>
<keyword evidence="1" id="KW-0812">Transmembrane</keyword>
<evidence type="ECO:0000256" key="1">
    <source>
        <dbReference type="SAM" id="Phobius"/>
    </source>
</evidence>
<name>A0A6P2M768_BURL3</name>
<keyword evidence="1" id="KW-0472">Membrane</keyword>
<organism evidence="2 3">
    <name type="scientific">Burkholderia lata (strain ATCC 17760 / DSM 23089 / LMG 22485 / NCIMB 9086 / R18194 / 383)</name>
    <dbReference type="NCBI Taxonomy" id="482957"/>
    <lineage>
        <taxon>Bacteria</taxon>
        <taxon>Pseudomonadati</taxon>
        <taxon>Pseudomonadota</taxon>
        <taxon>Betaproteobacteria</taxon>
        <taxon>Burkholderiales</taxon>
        <taxon>Burkholderiaceae</taxon>
        <taxon>Burkholderia</taxon>
        <taxon>Burkholderia cepacia complex</taxon>
    </lineage>
</organism>
<proteinExistence type="predicted"/>
<accession>A0A6P2M768</accession>
<protein>
    <submittedName>
        <fullName evidence="2">Uncharacterized protein</fullName>
    </submittedName>
</protein>
<feature type="transmembrane region" description="Helical" evidence="1">
    <location>
        <begin position="51"/>
        <end position="70"/>
    </location>
</feature>
<reference evidence="2 3" key="1">
    <citation type="submission" date="2019-09" db="EMBL/GenBank/DDBJ databases">
        <authorList>
            <person name="Depoorter E."/>
        </authorList>
    </citation>
    <scope>NUCLEOTIDE SEQUENCE [LARGE SCALE GENOMIC DNA]</scope>
    <source>
        <strain evidence="2">LMG 6863</strain>
    </source>
</reference>
<evidence type="ECO:0000313" key="2">
    <source>
        <dbReference type="EMBL" id="VWB80711.1"/>
    </source>
</evidence>
<dbReference type="AlphaFoldDB" id="A0A6P2M768"/>
<keyword evidence="1" id="KW-1133">Transmembrane helix</keyword>
<sequence length="75" mass="7845">MKFVAAVASALVGVAFATLICWGSLYAYGTFVLHGRGSLFDTNPEIANAFFAGWGGLSTIFAIVSASIVIRGKSR</sequence>
<dbReference type="Proteomes" id="UP000494170">
    <property type="component" value="Unassembled WGS sequence"/>
</dbReference>